<organism evidence="1 2">
    <name type="scientific">Methylorubrum rhodinum</name>
    <dbReference type="NCBI Taxonomy" id="29428"/>
    <lineage>
        <taxon>Bacteria</taxon>
        <taxon>Pseudomonadati</taxon>
        <taxon>Pseudomonadota</taxon>
        <taxon>Alphaproteobacteria</taxon>
        <taxon>Hyphomicrobiales</taxon>
        <taxon>Methylobacteriaceae</taxon>
        <taxon>Methylorubrum</taxon>
    </lineage>
</organism>
<dbReference type="EMBL" id="JACHOP010000003">
    <property type="protein sequence ID" value="MBB5756520.1"/>
    <property type="molecule type" value="Genomic_DNA"/>
</dbReference>
<accession>A0A840ZGV3</accession>
<dbReference type="RefSeq" id="WP_183566408.1">
    <property type="nucleotide sequence ID" value="NZ_JACHOP010000003.1"/>
</dbReference>
<comment type="caution">
    <text evidence="1">The sequence shown here is derived from an EMBL/GenBank/DDBJ whole genome shotgun (WGS) entry which is preliminary data.</text>
</comment>
<evidence type="ECO:0008006" key="3">
    <source>
        <dbReference type="Google" id="ProtNLM"/>
    </source>
</evidence>
<reference evidence="1 2" key="1">
    <citation type="submission" date="2020-08" db="EMBL/GenBank/DDBJ databases">
        <title>Genomic Encyclopedia of Type Strains, Phase IV (KMG-IV): sequencing the most valuable type-strain genomes for metagenomic binning, comparative biology and taxonomic classification.</title>
        <authorList>
            <person name="Goeker M."/>
        </authorList>
    </citation>
    <scope>NUCLEOTIDE SEQUENCE [LARGE SCALE GENOMIC DNA]</scope>
    <source>
        <strain evidence="1 2">DSM 2163</strain>
    </source>
</reference>
<evidence type="ECO:0000313" key="2">
    <source>
        <dbReference type="Proteomes" id="UP000583454"/>
    </source>
</evidence>
<gene>
    <name evidence="1" type="ORF">HNR00_001218</name>
</gene>
<keyword evidence="2" id="KW-1185">Reference proteome</keyword>
<dbReference type="AlphaFoldDB" id="A0A840ZGV3"/>
<proteinExistence type="predicted"/>
<name>A0A840ZGV3_9HYPH</name>
<evidence type="ECO:0000313" key="1">
    <source>
        <dbReference type="EMBL" id="MBB5756520.1"/>
    </source>
</evidence>
<sequence length="300" mass="33568">MALPTTERVIATAMAAGAGYNTGAVTWPVGRRGKRPPNRAEIRAQMRRRRRWLRKHGRADADLAALARIIAACGRHRLRDRCRHPACPRCAAALQRLFVHVTHRFTTSLAGQAWMTVSIILPVSDRDEGMDFVAYGERTRAMLQEVGITVGVFGLDMSCNEDHRTSLPESERFASHACVHLYGLALATEAQAAIATLKRLIPRTETVPRPVRTMRWDGGLAAIAYALKPDFQRRQTIEKFDETRGKMVRTTRDRPLTVDQRVRAVRALDRAGMTGRIVLLGLRFELADSGQLQLVRATLN</sequence>
<dbReference type="Proteomes" id="UP000583454">
    <property type="component" value="Unassembled WGS sequence"/>
</dbReference>
<protein>
    <recommendedName>
        <fullName evidence="3">Replication protein</fullName>
    </recommendedName>
</protein>